<dbReference type="InterPro" id="IPR005647">
    <property type="entry name" value="Mnd1"/>
</dbReference>
<dbReference type="GO" id="GO:0003690">
    <property type="term" value="F:double-stranded DNA binding"/>
    <property type="evidence" value="ECO:0007669"/>
    <property type="project" value="InterPro"/>
</dbReference>
<gene>
    <name evidence="10" type="ORF">HYH03_009265</name>
</gene>
<keyword evidence="3 6" id="KW-0175">Coiled coil</keyword>
<dbReference type="OrthoDB" id="273345at2759"/>
<feature type="region of interest" description="Disordered" evidence="7">
    <location>
        <begin position="200"/>
        <end position="225"/>
    </location>
</feature>
<evidence type="ECO:0000256" key="7">
    <source>
        <dbReference type="SAM" id="MobiDB-lite"/>
    </source>
</evidence>
<evidence type="ECO:0000256" key="4">
    <source>
        <dbReference type="ARBA" id="ARBA00023242"/>
    </source>
</evidence>
<feature type="coiled-coil region" evidence="6">
    <location>
        <begin position="85"/>
        <end position="146"/>
    </location>
</feature>
<dbReference type="InterPro" id="IPR040661">
    <property type="entry name" value="LZ3wCH"/>
</dbReference>
<dbReference type="GO" id="GO:0007131">
    <property type="term" value="P:reciprocal meiotic recombination"/>
    <property type="evidence" value="ECO:0007669"/>
    <property type="project" value="InterPro"/>
</dbReference>
<comment type="subcellular location">
    <subcellularLocation>
        <location evidence="1 5">Nucleus</location>
    </subcellularLocation>
</comment>
<evidence type="ECO:0000259" key="9">
    <source>
        <dbReference type="Pfam" id="PF18517"/>
    </source>
</evidence>
<comment type="caution">
    <text evidence="10">The sequence shown here is derived from an EMBL/GenBank/DDBJ whole genome shotgun (WGS) entry which is preliminary data.</text>
</comment>
<keyword evidence="11" id="KW-1185">Reference proteome</keyword>
<sequence>MPPKKGVSAQEKRERLLSIFHDSADVFVIKDIEKLGSKKGINSQIVKEVLQTLLDDDLVHVEKIGISNYYWAFPSEASVKVEAQHRKAEADVTAAKRKREELEAAVAAHKEAHPDTAERAAALTALQQLQERHAEVTQQLAAYRESDPETVEQMRLSAAGAKEAANRWLDNTYSLLSWCKKKFSGKEAELTKFFEESNIKQAGRPHGGGKGLSPSPICYATHSPW</sequence>
<evidence type="ECO:0000256" key="1">
    <source>
        <dbReference type="ARBA" id="ARBA00004123"/>
    </source>
</evidence>
<evidence type="ECO:0000256" key="2">
    <source>
        <dbReference type="ARBA" id="ARBA00005981"/>
    </source>
</evidence>
<dbReference type="Pfam" id="PF18517">
    <property type="entry name" value="LZ3wCH"/>
    <property type="match status" value="1"/>
</dbReference>
<comment type="function">
    <text evidence="5">Required for proper homologous chromosome pairing and efficient cross-over and intragenic recombination during meiosis.</text>
</comment>
<evidence type="ECO:0000259" key="8">
    <source>
        <dbReference type="Pfam" id="PF03962"/>
    </source>
</evidence>
<feature type="domain" description="Leucine zipper with capping helix" evidence="9">
    <location>
        <begin position="149"/>
        <end position="195"/>
    </location>
</feature>
<proteinExistence type="inferred from homology"/>
<name>A0A836BXU6_9CHLO</name>
<dbReference type="EMBL" id="JAEHOE010000045">
    <property type="protein sequence ID" value="KAG2492312.1"/>
    <property type="molecule type" value="Genomic_DNA"/>
</dbReference>
<reference evidence="10" key="1">
    <citation type="journal article" date="2020" name="bioRxiv">
        <title>Comparative genomics of Chlamydomonas.</title>
        <authorList>
            <person name="Craig R.J."/>
            <person name="Hasan A.R."/>
            <person name="Ness R.W."/>
            <person name="Keightley P.D."/>
        </authorList>
    </citation>
    <scope>NUCLEOTIDE SEQUENCE</scope>
    <source>
        <strain evidence="10">CCAP 11/70</strain>
    </source>
</reference>
<accession>A0A836BXU6</accession>
<protein>
    <recommendedName>
        <fullName evidence="5">Meiotic nuclear division protein 1 homolog</fullName>
    </recommendedName>
</protein>
<evidence type="ECO:0000256" key="5">
    <source>
        <dbReference type="PIRNR" id="PIRNR026991"/>
    </source>
</evidence>
<keyword evidence="4 5" id="KW-0539">Nucleus</keyword>
<dbReference type="GO" id="GO:0005634">
    <property type="term" value="C:nucleus"/>
    <property type="evidence" value="ECO:0007669"/>
    <property type="project" value="UniProtKB-SubCell"/>
</dbReference>
<feature type="domain" description="Mnd1 HTH" evidence="8">
    <location>
        <begin position="16"/>
        <end position="74"/>
    </location>
</feature>
<dbReference type="Pfam" id="PF03962">
    <property type="entry name" value="Mnd1"/>
    <property type="match status" value="1"/>
</dbReference>
<evidence type="ECO:0000256" key="6">
    <source>
        <dbReference type="SAM" id="Coils"/>
    </source>
</evidence>
<evidence type="ECO:0000313" key="11">
    <source>
        <dbReference type="Proteomes" id="UP000612055"/>
    </source>
</evidence>
<dbReference type="AlphaFoldDB" id="A0A836BXU6"/>
<evidence type="ECO:0000256" key="3">
    <source>
        <dbReference type="ARBA" id="ARBA00023054"/>
    </source>
</evidence>
<dbReference type="InterPro" id="IPR040453">
    <property type="entry name" value="Mnd1_HTH"/>
</dbReference>
<dbReference type="PIRSF" id="PIRSF026991">
    <property type="entry name" value="Mnd1"/>
    <property type="match status" value="1"/>
</dbReference>
<organism evidence="10 11">
    <name type="scientific">Edaphochlamys debaryana</name>
    <dbReference type="NCBI Taxonomy" id="47281"/>
    <lineage>
        <taxon>Eukaryota</taxon>
        <taxon>Viridiplantae</taxon>
        <taxon>Chlorophyta</taxon>
        <taxon>core chlorophytes</taxon>
        <taxon>Chlorophyceae</taxon>
        <taxon>CS clade</taxon>
        <taxon>Chlamydomonadales</taxon>
        <taxon>Chlamydomonadales incertae sedis</taxon>
        <taxon>Edaphochlamys</taxon>
    </lineage>
</organism>
<dbReference type="Proteomes" id="UP000612055">
    <property type="component" value="Unassembled WGS sequence"/>
</dbReference>
<comment type="similarity">
    <text evidence="2 5">Belongs to the MND1 family.</text>
</comment>
<evidence type="ECO:0000313" key="10">
    <source>
        <dbReference type="EMBL" id="KAG2492312.1"/>
    </source>
</evidence>